<accession>A0ABT9XST4</accession>
<gene>
    <name evidence="9" type="ORF">J2S10_001763</name>
</gene>
<dbReference type="Proteomes" id="UP001224122">
    <property type="component" value="Unassembled WGS sequence"/>
</dbReference>
<feature type="signal peptide" evidence="7">
    <location>
        <begin position="1"/>
        <end position="21"/>
    </location>
</feature>
<evidence type="ECO:0000256" key="6">
    <source>
        <dbReference type="ARBA" id="ARBA00023288"/>
    </source>
</evidence>
<evidence type="ECO:0000256" key="2">
    <source>
        <dbReference type="ARBA" id="ARBA00008610"/>
    </source>
</evidence>
<organism evidence="9 10">
    <name type="scientific">Neobacillus ginsengisoli</name>
    <dbReference type="NCBI Taxonomy" id="904295"/>
    <lineage>
        <taxon>Bacteria</taxon>
        <taxon>Bacillati</taxon>
        <taxon>Bacillota</taxon>
        <taxon>Bacilli</taxon>
        <taxon>Bacillales</taxon>
        <taxon>Bacillaceae</taxon>
        <taxon>Neobacillus</taxon>
    </lineage>
</organism>
<dbReference type="SUPFAM" id="SSF53822">
    <property type="entry name" value="Periplasmic binding protein-like I"/>
    <property type="match status" value="1"/>
</dbReference>
<evidence type="ECO:0000256" key="1">
    <source>
        <dbReference type="ARBA" id="ARBA00004193"/>
    </source>
</evidence>
<evidence type="ECO:0000256" key="3">
    <source>
        <dbReference type="ARBA" id="ARBA00022475"/>
    </source>
</evidence>
<dbReference type="RefSeq" id="WP_307406600.1">
    <property type="nucleotide sequence ID" value="NZ_JAUSTW010000002.1"/>
</dbReference>
<evidence type="ECO:0000259" key="8">
    <source>
        <dbReference type="Pfam" id="PF02608"/>
    </source>
</evidence>
<dbReference type="InterPro" id="IPR003760">
    <property type="entry name" value="PnrA-like"/>
</dbReference>
<evidence type="ECO:0000313" key="10">
    <source>
        <dbReference type="Proteomes" id="UP001224122"/>
    </source>
</evidence>
<keyword evidence="6" id="KW-0449">Lipoprotein</keyword>
<dbReference type="Gene3D" id="3.40.50.2300">
    <property type="match status" value="2"/>
</dbReference>
<name>A0ABT9XST4_9BACI</name>
<proteinExistence type="inferred from homology"/>
<evidence type="ECO:0000313" key="9">
    <source>
        <dbReference type="EMBL" id="MDQ0198622.1"/>
    </source>
</evidence>
<keyword evidence="5" id="KW-0472">Membrane</keyword>
<sequence>MKKRKIGMVLSLVLAAGTLLGACGKATDNTKNNTTGGNKGNTFSVGMVTDVGGIDDKSFNQSAWKGLQEFGKDNNMQKGKGGYDYLQSQSDADYATNLNTLSRQGFSLVYGIGFMMQNDVDKIAKQQPKSHFAIIDAEVKEPNVASVLFKENEGSFLAGIAAGMTTKSNKIGFIGGMESAVIERFEAGFVAGVKAANPNATVDIQYAASFTDAAKGQAIASRMYSSGDDVIFAAAGATGNGLFKEARDRKSKNPDQAIWAIGVDSDQSPEGVVTAGGKQTNVVITSSMKRVDNAVKDLSTKAKNGNFPGGKTTTYGLAEDGVGLAPINPDITNKADIEKAVSDWSGKIKSGSLKVPATRAELKTFSAK</sequence>
<dbReference type="InterPro" id="IPR050957">
    <property type="entry name" value="BMP_lipoprotein"/>
</dbReference>
<reference evidence="9 10" key="1">
    <citation type="submission" date="2023-07" db="EMBL/GenBank/DDBJ databases">
        <title>Genomic Encyclopedia of Type Strains, Phase IV (KMG-IV): sequencing the most valuable type-strain genomes for metagenomic binning, comparative biology and taxonomic classification.</title>
        <authorList>
            <person name="Goeker M."/>
        </authorList>
    </citation>
    <scope>NUCLEOTIDE SEQUENCE [LARGE SCALE GENOMIC DNA]</scope>
    <source>
        <strain evidence="9 10">DSM 27594</strain>
    </source>
</reference>
<dbReference type="PANTHER" id="PTHR34296">
    <property type="entry name" value="TRANSCRIPTIONAL ACTIVATOR PROTEIN MED"/>
    <property type="match status" value="1"/>
</dbReference>
<evidence type="ECO:0000256" key="7">
    <source>
        <dbReference type="SAM" id="SignalP"/>
    </source>
</evidence>
<feature type="chain" id="PRO_5045252064" evidence="7">
    <location>
        <begin position="22"/>
        <end position="368"/>
    </location>
</feature>
<protein>
    <submittedName>
        <fullName evidence="9">Basic membrane protein A</fullName>
    </submittedName>
</protein>
<dbReference type="Pfam" id="PF02608">
    <property type="entry name" value="Bmp"/>
    <property type="match status" value="1"/>
</dbReference>
<feature type="domain" description="ABC transporter substrate-binding protein PnrA-like" evidence="8">
    <location>
        <begin position="44"/>
        <end position="357"/>
    </location>
</feature>
<evidence type="ECO:0000256" key="4">
    <source>
        <dbReference type="ARBA" id="ARBA00022729"/>
    </source>
</evidence>
<dbReference type="EMBL" id="JAUSTW010000002">
    <property type="protein sequence ID" value="MDQ0198622.1"/>
    <property type="molecule type" value="Genomic_DNA"/>
</dbReference>
<comment type="caution">
    <text evidence="9">The sequence shown here is derived from an EMBL/GenBank/DDBJ whole genome shotgun (WGS) entry which is preliminary data.</text>
</comment>
<dbReference type="InterPro" id="IPR028082">
    <property type="entry name" value="Peripla_BP_I"/>
</dbReference>
<comment type="similarity">
    <text evidence="2">Belongs to the BMP lipoprotein family.</text>
</comment>
<dbReference type="PANTHER" id="PTHR34296:SF2">
    <property type="entry name" value="ABC TRANSPORTER GUANOSINE-BINDING PROTEIN NUPN"/>
    <property type="match status" value="1"/>
</dbReference>
<keyword evidence="3" id="KW-1003">Cell membrane</keyword>
<comment type="subcellular location">
    <subcellularLocation>
        <location evidence="1">Cell membrane</location>
        <topology evidence="1">Lipid-anchor</topology>
    </subcellularLocation>
</comment>
<evidence type="ECO:0000256" key="5">
    <source>
        <dbReference type="ARBA" id="ARBA00023136"/>
    </source>
</evidence>
<keyword evidence="4 7" id="KW-0732">Signal</keyword>
<keyword evidence="10" id="KW-1185">Reference proteome</keyword>
<dbReference type="PROSITE" id="PS51257">
    <property type="entry name" value="PROKAR_LIPOPROTEIN"/>
    <property type="match status" value="1"/>
</dbReference>
<dbReference type="CDD" id="cd06354">
    <property type="entry name" value="PBP1_PrnA-like"/>
    <property type="match status" value="1"/>
</dbReference>